<dbReference type="InterPro" id="IPR034660">
    <property type="entry name" value="DinB/YfiT-like"/>
</dbReference>
<proteinExistence type="predicted"/>
<evidence type="ECO:0000259" key="1">
    <source>
        <dbReference type="Pfam" id="PF11716"/>
    </source>
</evidence>
<protein>
    <submittedName>
        <fullName evidence="2">Maleylpyruvate isomerase N-terminal domain-containing protein</fullName>
    </submittedName>
</protein>
<dbReference type="EMBL" id="JAKKZF010000088">
    <property type="protein sequence ID" value="MCG0065845.1"/>
    <property type="molecule type" value="Genomic_DNA"/>
</dbReference>
<accession>A0ABS9JJU3</accession>
<evidence type="ECO:0000313" key="2">
    <source>
        <dbReference type="EMBL" id="MCG0065845.1"/>
    </source>
</evidence>
<name>A0ABS9JJU3_9ACTN</name>
<dbReference type="Pfam" id="PF11716">
    <property type="entry name" value="MDMPI_N"/>
    <property type="match status" value="1"/>
</dbReference>
<feature type="domain" description="Mycothiol-dependent maleylpyruvate isomerase metal-binding" evidence="1">
    <location>
        <begin position="5"/>
        <end position="149"/>
    </location>
</feature>
<evidence type="ECO:0000313" key="3">
    <source>
        <dbReference type="Proteomes" id="UP001299012"/>
    </source>
</evidence>
<dbReference type="Proteomes" id="UP001299012">
    <property type="component" value="Unassembled WGS sequence"/>
</dbReference>
<comment type="caution">
    <text evidence="2">The sequence shown here is derived from an EMBL/GenBank/DDBJ whole genome shotgun (WGS) entry which is preliminary data.</text>
</comment>
<dbReference type="InterPro" id="IPR024344">
    <property type="entry name" value="MDMPI_metal-binding"/>
</dbReference>
<dbReference type="GO" id="GO:0016853">
    <property type="term" value="F:isomerase activity"/>
    <property type="evidence" value="ECO:0007669"/>
    <property type="project" value="UniProtKB-KW"/>
</dbReference>
<keyword evidence="2" id="KW-0413">Isomerase</keyword>
<keyword evidence="3" id="KW-1185">Reference proteome</keyword>
<organism evidence="2 3">
    <name type="scientific">Streptomyces tricolor</name>
    <dbReference type="NCBI Taxonomy" id="68277"/>
    <lineage>
        <taxon>Bacteria</taxon>
        <taxon>Bacillati</taxon>
        <taxon>Actinomycetota</taxon>
        <taxon>Actinomycetes</taxon>
        <taxon>Kitasatosporales</taxon>
        <taxon>Streptomycetaceae</taxon>
        <taxon>Streptomyces</taxon>
        <taxon>Streptomyces violaceoruber group</taxon>
    </lineage>
</organism>
<reference evidence="2 3" key="1">
    <citation type="submission" date="2022-01" db="EMBL/GenBank/DDBJ databases">
        <title>Draft Genome Sequences of Seven Type Strains of the Genus Streptomyces.</title>
        <authorList>
            <person name="Aziz S."/>
            <person name="Coretto E."/>
            <person name="Chronakova A."/>
            <person name="Sproer C."/>
            <person name="Huber K."/>
            <person name="Nouioui I."/>
            <person name="Gross H."/>
        </authorList>
    </citation>
    <scope>NUCLEOTIDE SEQUENCE [LARGE SCALE GENOMIC DNA]</scope>
    <source>
        <strain evidence="2 3">DSM 41685</strain>
    </source>
</reference>
<dbReference type="Gene3D" id="1.20.120.450">
    <property type="entry name" value="dinb family like domain"/>
    <property type="match status" value="1"/>
</dbReference>
<sequence>MDLFSRSWAALRTAVAELPDEDFARPSGCTGWLVRDLVCHLVIDAQDVLITLVTPATGEPTHNAVTYWNVTGTPPTGDDPLDALTVRLAAAYEEPKLLKFHLDDVGSAAGRAAELADPEQRVGTQDMVLTAGDYLSAYVLEWTLHHLDLIAHLPGAPQPPAESLARSRAMLEEIAGAPFPASWSDQDALRVGTGRRPPTDAERARLGPLAAELPFVIG</sequence>
<dbReference type="RefSeq" id="WP_086700865.1">
    <property type="nucleotide sequence ID" value="NZ_CBDRBY010000036.1"/>
</dbReference>
<gene>
    <name evidence="2" type="ORF">L0F81_21540</name>
</gene>
<dbReference type="SUPFAM" id="SSF109854">
    <property type="entry name" value="DinB/YfiT-like putative metalloenzymes"/>
    <property type="match status" value="1"/>
</dbReference>